<evidence type="ECO:0000313" key="12">
    <source>
        <dbReference type="Proteomes" id="UP000477782"/>
    </source>
</evidence>
<evidence type="ECO:0000256" key="9">
    <source>
        <dbReference type="ARBA" id="ARBA00048531"/>
    </source>
</evidence>
<dbReference type="GO" id="GO:0030170">
    <property type="term" value="F:pyridoxal phosphate binding"/>
    <property type="evidence" value="ECO:0007669"/>
    <property type="project" value="InterPro"/>
</dbReference>
<dbReference type="NCBIfam" id="TIGR01140">
    <property type="entry name" value="L_thr_O3P_dcar"/>
    <property type="match status" value="1"/>
</dbReference>
<evidence type="ECO:0000256" key="7">
    <source>
        <dbReference type="ARBA" id="ARBA00023239"/>
    </source>
</evidence>
<dbReference type="EMBL" id="JAAIVJ010000009">
    <property type="protein sequence ID" value="NEY91543.1"/>
    <property type="molecule type" value="Genomic_DNA"/>
</dbReference>
<keyword evidence="6" id="KW-0663">Pyridoxal phosphate</keyword>
<keyword evidence="5" id="KW-0169">Cobalamin biosynthesis</keyword>
<dbReference type="RefSeq" id="WP_164627024.1">
    <property type="nucleotide sequence ID" value="NZ_JAAIVJ010000009.1"/>
</dbReference>
<evidence type="ECO:0000256" key="5">
    <source>
        <dbReference type="ARBA" id="ARBA00022573"/>
    </source>
</evidence>
<dbReference type="InterPro" id="IPR004839">
    <property type="entry name" value="Aminotransferase_I/II_large"/>
</dbReference>
<comment type="function">
    <text evidence="2">Decarboxylates L-threonine-O-3-phosphate to yield (R)-1-amino-2-propanol O-2-phosphate, the precursor for the linkage between the nucleotide loop and the corrin ring in cobalamin.</text>
</comment>
<dbReference type="AlphaFoldDB" id="A0A6M0QXU2"/>
<evidence type="ECO:0000259" key="10">
    <source>
        <dbReference type="Pfam" id="PF00155"/>
    </source>
</evidence>
<protein>
    <recommendedName>
        <fullName evidence="4">threonine-phosphate decarboxylase</fullName>
        <ecNumber evidence="4">4.1.1.81</ecNumber>
    </recommendedName>
    <alternativeName>
        <fullName evidence="8">L-threonine-O-3-phosphate decarboxylase</fullName>
    </alternativeName>
</protein>
<dbReference type="UniPathway" id="UPA00148"/>
<sequence>MRDHGGNLDQAMASYGAGDWIDLSTGINRRPWPIPDLPAAAWRNLPTKAAQAALVAQAAASWGAAKGVAGLALGGAQAAIQLVPRLRPKGRAAVLGPTYNEHAACLTAEGWQVDAVTDPADLVGADLAIVVNPNNPDGRSFAPEALLALVGRVGLLVVDESFGDVTPDLSLLPHPARGGLLVLRSFGKFYGLAGVRLGFAFGTAEDIATLSRMSGPWPVSGPAIEIGTRALADLAWAEAMRAQLAADATRADALARTAGWRLVGGSDLFRLYDTGDARAAQDRLARHQIWSRIFPWSATLLRLGLPGPEPEWRRLEMALGPKA</sequence>
<proteinExistence type="predicted"/>
<evidence type="ECO:0000256" key="8">
    <source>
        <dbReference type="ARBA" id="ARBA00029996"/>
    </source>
</evidence>
<dbReference type="SUPFAM" id="SSF53383">
    <property type="entry name" value="PLP-dependent transferases"/>
    <property type="match status" value="1"/>
</dbReference>
<comment type="caution">
    <text evidence="11">The sequence shown here is derived from an EMBL/GenBank/DDBJ whole genome shotgun (WGS) entry which is preliminary data.</text>
</comment>
<name>A0A6M0QXU2_9RHOB</name>
<dbReference type="GO" id="GO:0048472">
    <property type="term" value="F:threonine-phosphate decarboxylase activity"/>
    <property type="evidence" value="ECO:0007669"/>
    <property type="project" value="UniProtKB-EC"/>
</dbReference>
<evidence type="ECO:0000256" key="6">
    <source>
        <dbReference type="ARBA" id="ARBA00022898"/>
    </source>
</evidence>
<reference evidence="11 12" key="1">
    <citation type="submission" date="2020-02" db="EMBL/GenBank/DDBJ databases">
        <authorList>
            <person name="Chen W.-M."/>
        </authorList>
    </citation>
    <scope>NUCLEOTIDE SEQUENCE [LARGE SCALE GENOMIC DNA]</scope>
    <source>
        <strain evidence="11 12">KMS-5</strain>
    </source>
</reference>
<dbReference type="InterPro" id="IPR015421">
    <property type="entry name" value="PyrdxlP-dep_Trfase_major"/>
</dbReference>
<accession>A0A6M0QXU2</accession>
<dbReference type="PANTHER" id="PTHR42885">
    <property type="entry name" value="HISTIDINOL-PHOSPHATE AMINOTRANSFERASE-RELATED"/>
    <property type="match status" value="1"/>
</dbReference>
<evidence type="ECO:0000313" key="11">
    <source>
        <dbReference type="EMBL" id="NEY91543.1"/>
    </source>
</evidence>
<evidence type="ECO:0000256" key="4">
    <source>
        <dbReference type="ARBA" id="ARBA00012285"/>
    </source>
</evidence>
<dbReference type="Gene3D" id="3.90.1150.10">
    <property type="entry name" value="Aspartate Aminotransferase, domain 1"/>
    <property type="match status" value="1"/>
</dbReference>
<dbReference type="InterPro" id="IPR015422">
    <property type="entry name" value="PyrdxlP-dep_Trfase_small"/>
</dbReference>
<dbReference type="Gene3D" id="3.40.640.10">
    <property type="entry name" value="Type I PLP-dependent aspartate aminotransferase-like (Major domain)"/>
    <property type="match status" value="1"/>
</dbReference>
<organism evidence="11 12">
    <name type="scientific">Tabrizicola oligotrophica</name>
    <dbReference type="NCBI Taxonomy" id="2710650"/>
    <lineage>
        <taxon>Bacteria</taxon>
        <taxon>Pseudomonadati</taxon>
        <taxon>Pseudomonadota</taxon>
        <taxon>Alphaproteobacteria</taxon>
        <taxon>Rhodobacterales</taxon>
        <taxon>Paracoccaceae</taxon>
        <taxon>Tabrizicola</taxon>
    </lineage>
</organism>
<dbReference type="InterPro" id="IPR005860">
    <property type="entry name" value="CobD"/>
</dbReference>
<keyword evidence="12" id="KW-1185">Reference proteome</keyword>
<evidence type="ECO:0000256" key="3">
    <source>
        <dbReference type="ARBA" id="ARBA00004953"/>
    </source>
</evidence>
<evidence type="ECO:0000256" key="1">
    <source>
        <dbReference type="ARBA" id="ARBA00001933"/>
    </source>
</evidence>
<dbReference type="InterPro" id="IPR015424">
    <property type="entry name" value="PyrdxlP-dep_Trfase"/>
</dbReference>
<dbReference type="EC" id="4.1.1.81" evidence="4"/>
<gene>
    <name evidence="11" type="ORF">G4Z14_14655</name>
</gene>
<evidence type="ECO:0000256" key="2">
    <source>
        <dbReference type="ARBA" id="ARBA00003444"/>
    </source>
</evidence>
<comment type="cofactor">
    <cofactor evidence="1">
        <name>pyridoxal 5'-phosphate</name>
        <dbReference type="ChEBI" id="CHEBI:597326"/>
    </cofactor>
</comment>
<dbReference type="PANTHER" id="PTHR42885:SF1">
    <property type="entry name" value="THREONINE-PHOSPHATE DECARBOXYLASE"/>
    <property type="match status" value="1"/>
</dbReference>
<keyword evidence="7 11" id="KW-0456">Lyase</keyword>
<dbReference type="GO" id="GO:0009236">
    <property type="term" value="P:cobalamin biosynthetic process"/>
    <property type="evidence" value="ECO:0007669"/>
    <property type="project" value="UniProtKB-UniPathway"/>
</dbReference>
<dbReference type="Pfam" id="PF00155">
    <property type="entry name" value="Aminotran_1_2"/>
    <property type="match status" value="1"/>
</dbReference>
<dbReference type="CDD" id="cd00609">
    <property type="entry name" value="AAT_like"/>
    <property type="match status" value="1"/>
</dbReference>
<feature type="domain" description="Aminotransferase class I/classII large" evidence="10">
    <location>
        <begin position="71"/>
        <end position="285"/>
    </location>
</feature>
<comment type="pathway">
    <text evidence="3">Cofactor biosynthesis; adenosylcobalamin biosynthesis.</text>
</comment>
<dbReference type="Proteomes" id="UP000477782">
    <property type="component" value="Unassembled WGS sequence"/>
</dbReference>
<comment type="catalytic activity">
    <reaction evidence="9">
        <text>O-phospho-L-threonine + H(+) = (R)-1-aminopropan-2-yl phosphate + CO2</text>
        <dbReference type="Rhea" id="RHEA:11492"/>
        <dbReference type="ChEBI" id="CHEBI:15378"/>
        <dbReference type="ChEBI" id="CHEBI:16526"/>
        <dbReference type="ChEBI" id="CHEBI:58563"/>
        <dbReference type="ChEBI" id="CHEBI:58675"/>
        <dbReference type="EC" id="4.1.1.81"/>
    </reaction>
</comment>